<sequence>MLVSVHNALEYGSTAKDEYVTQGGYADYYRCHVKFVIPIPNPPYIQWAVALGTEVTALSSPNRKEKECKELLGAHHLVNYSDPEAVEGAGAVQSCQYELELLAFSCGYGRFFCCSSLFGSIIGVPSTIEEMLVFAVEKNVNLIVQLMRSQAADALKKVQAGQARFRIVLEN</sequence>
<dbReference type="STRING" id="74557.A0A1V9YRW3"/>
<evidence type="ECO:0000313" key="5">
    <source>
        <dbReference type="Proteomes" id="UP000243217"/>
    </source>
</evidence>
<name>A0A1V9YRW3_9STRA</name>
<evidence type="ECO:0000256" key="2">
    <source>
        <dbReference type="ARBA" id="ARBA00022833"/>
    </source>
</evidence>
<dbReference type="PANTHER" id="PTHR42683">
    <property type="entry name" value="ALDEHYDE REDUCTASE"/>
    <property type="match status" value="1"/>
</dbReference>
<organism evidence="4 5">
    <name type="scientific">Thraustotheca clavata</name>
    <dbReference type="NCBI Taxonomy" id="74557"/>
    <lineage>
        <taxon>Eukaryota</taxon>
        <taxon>Sar</taxon>
        <taxon>Stramenopiles</taxon>
        <taxon>Oomycota</taxon>
        <taxon>Saprolegniomycetes</taxon>
        <taxon>Saprolegniales</taxon>
        <taxon>Achlyaceae</taxon>
        <taxon>Thraustotheca</taxon>
    </lineage>
</organism>
<keyword evidence="2" id="KW-0862">Zinc</keyword>
<dbReference type="Gene3D" id="3.40.50.720">
    <property type="entry name" value="NAD(P)-binding Rossmann-like Domain"/>
    <property type="match status" value="1"/>
</dbReference>
<dbReference type="InterPro" id="IPR036291">
    <property type="entry name" value="NAD(P)-bd_dom_sf"/>
</dbReference>
<evidence type="ECO:0008006" key="6">
    <source>
        <dbReference type="Google" id="ProtNLM"/>
    </source>
</evidence>
<keyword evidence="3" id="KW-0560">Oxidoreductase</keyword>
<dbReference type="AlphaFoldDB" id="A0A1V9YRW3"/>
<protein>
    <recommendedName>
        <fullName evidence="6">Alcohol dehydrogenase-like C-terminal domain-containing protein</fullName>
    </recommendedName>
</protein>
<keyword evidence="5" id="KW-1185">Reference proteome</keyword>
<keyword evidence="1" id="KW-0479">Metal-binding</keyword>
<dbReference type="SUPFAM" id="SSF51735">
    <property type="entry name" value="NAD(P)-binding Rossmann-fold domains"/>
    <property type="match status" value="1"/>
</dbReference>
<dbReference type="OrthoDB" id="1879366at2759"/>
<accession>A0A1V9YRW3</accession>
<reference evidence="4 5" key="1">
    <citation type="journal article" date="2014" name="Genome Biol. Evol.">
        <title>The secreted proteins of Achlya hypogyna and Thraustotheca clavata identify the ancestral oomycete secretome and reveal gene acquisitions by horizontal gene transfer.</title>
        <authorList>
            <person name="Misner I."/>
            <person name="Blouin N."/>
            <person name="Leonard G."/>
            <person name="Richards T.A."/>
            <person name="Lane C.E."/>
        </authorList>
    </citation>
    <scope>NUCLEOTIDE SEQUENCE [LARGE SCALE GENOMIC DNA]</scope>
    <source>
        <strain evidence="4 5">ATCC 34112</strain>
    </source>
</reference>
<evidence type="ECO:0000256" key="1">
    <source>
        <dbReference type="ARBA" id="ARBA00022723"/>
    </source>
</evidence>
<evidence type="ECO:0000313" key="4">
    <source>
        <dbReference type="EMBL" id="OQR88410.1"/>
    </source>
</evidence>
<dbReference type="GO" id="GO:0016616">
    <property type="term" value="F:oxidoreductase activity, acting on the CH-OH group of donors, NAD or NADP as acceptor"/>
    <property type="evidence" value="ECO:0007669"/>
    <property type="project" value="InterPro"/>
</dbReference>
<dbReference type="EMBL" id="JNBS01003257">
    <property type="protein sequence ID" value="OQR88410.1"/>
    <property type="molecule type" value="Genomic_DNA"/>
</dbReference>
<dbReference type="InterPro" id="IPR047109">
    <property type="entry name" value="CAD-like"/>
</dbReference>
<comment type="caution">
    <text evidence="4">The sequence shown here is derived from an EMBL/GenBank/DDBJ whole genome shotgun (WGS) entry which is preliminary data.</text>
</comment>
<dbReference type="Gene3D" id="3.90.180.10">
    <property type="entry name" value="Medium-chain alcohol dehydrogenases, catalytic domain"/>
    <property type="match status" value="1"/>
</dbReference>
<gene>
    <name evidence="4" type="ORF">THRCLA_22873</name>
</gene>
<proteinExistence type="predicted"/>
<dbReference type="GO" id="GO:0046872">
    <property type="term" value="F:metal ion binding"/>
    <property type="evidence" value="ECO:0007669"/>
    <property type="project" value="UniProtKB-KW"/>
</dbReference>
<dbReference type="Proteomes" id="UP000243217">
    <property type="component" value="Unassembled WGS sequence"/>
</dbReference>
<evidence type="ECO:0000256" key="3">
    <source>
        <dbReference type="ARBA" id="ARBA00023002"/>
    </source>
</evidence>